<dbReference type="NCBIfam" id="NF002633">
    <property type="entry name" value="PRK02304.1-2"/>
    <property type="match status" value="1"/>
</dbReference>
<sequence>MDFKPYIRVIPDFPQPGIRFKDITTLLKDGAAYRAVIDQLVERYKDEKIDLIAGPEARGFVIGAPLAYALGVGFVPIRKSGKLPGETIESSYDLEYGKDKLSMHRDAITPGQNVLIADDLLATGGTIRTTIDLVRQLGGNVVGAAFLIELTYLNGRDKLEGIEVTSLVKY</sequence>
<keyword evidence="9 11" id="KW-0808">Transferase</keyword>
<organism evidence="13 14">
    <name type="scientific">Paenibacillus thermoaerophilus</name>
    <dbReference type="NCBI Taxonomy" id="1215385"/>
    <lineage>
        <taxon>Bacteria</taxon>
        <taxon>Bacillati</taxon>
        <taxon>Bacillota</taxon>
        <taxon>Bacilli</taxon>
        <taxon>Bacillales</taxon>
        <taxon>Paenibacillaceae</taxon>
        <taxon>Paenibacillus</taxon>
    </lineage>
</organism>
<dbReference type="Pfam" id="PF00156">
    <property type="entry name" value="Pribosyltran"/>
    <property type="match status" value="1"/>
</dbReference>
<reference evidence="14" key="1">
    <citation type="journal article" date="2019" name="Int. J. Syst. Evol. Microbiol.">
        <title>The Global Catalogue of Microorganisms (GCM) 10K type strain sequencing project: providing services to taxonomists for standard genome sequencing and annotation.</title>
        <authorList>
            <consortium name="The Broad Institute Genomics Platform"/>
            <consortium name="The Broad Institute Genome Sequencing Center for Infectious Disease"/>
            <person name="Wu L."/>
            <person name="Ma J."/>
        </authorList>
    </citation>
    <scope>NUCLEOTIDE SEQUENCE [LARGE SCALE GENOMIC DNA]</scope>
    <source>
        <strain evidence="14">JCM 18657</strain>
    </source>
</reference>
<evidence type="ECO:0000256" key="6">
    <source>
        <dbReference type="ARBA" id="ARBA00011893"/>
    </source>
</evidence>
<gene>
    <name evidence="11" type="primary">apt</name>
    <name evidence="13" type="ORF">ACFQWB_00600</name>
</gene>
<dbReference type="InterPro" id="IPR029057">
    <property type="entry name" value="PRTase-like"/>
</dbReference>
<evidence type="ECO:0000259" key="12">
    <source>
        <dbReference type="Pfam" id="PF00156"/>
    </source>
</evidence>
<dbReference type="EMBL" id="JBHTGQ010000002">
    <property type="protein sequence ID" value="MFC7748444.1"/>
    <property type="molecule type" value="Genomic_DNA"/>
</dbReference>
<dbReference type="PANTHER" id="PTHR32315:SF3">
    <property type="entry name" value="ADENINE PHOSPHORIBOSYLTRANSFERASE"/>
    <property type="match status" value="1"/>
</dbReference>
<keyword evidence="7 11" id="KW-0963">Cytoplasm</keyword>
<keyword evidence="8 11" id="KW-0328">Glycosyltransferase</keyword>
<comment type="caution">
    <text evidence="13">The sequence shown here is derived from an EMBL/GenBank/DDBJ whole genome shotgun (WGS) entry which is preliminary data.</text>
</comment>
<dbReference type="Gene3D" id="3.40.50.2020">
    <property type="match status" value="1"/>
</dbReference>
<dbReference type="RefSeq" id="WP_138788988.1">
    <property type="nucleotide sequence ID" value="NZ_JBHTGQ010000002.1"/>
</dbReference>
<accession>A0ABW2UX16</accession>
<dbReference type="PANTHER" id="PTHR32315">
    <property type="entry name" value="ADENINE PHOSPHORIBOSYLTRANSFERASE"/>
    <property type="match status" value="1"/>
</dbReference>
<evidence type="ECO:0000256" key="2">
    <source>
        <dbReference type="ARBA" id="ARBA00003968"/>
    </source>
</evidence>
<evidence type="ECO:0000313" key="13">
    <source>
        <dbReference type="EMBL" id="MFC7748444.1"/>
    </source>
</evidence>
<comment type="similarity">
    <text evidence="5 11">Belongs to the purine/pyrimidine phosphoribosyltransferase family.</text>
</comment>
<dbReference type="InterPro" id="IPR050054">
    <property type="entry name" value="UPRTase/APRTase"/>
</dbReference>
<comment type="pathway">
    <text evidence="4 11">Purine metabolism; AMP biosynthesis via salvage pathway; AMP from adenine: step 1/1.</text>
</comment>
<evidence type="ECO:0000256" key="4">
    <source>
        <dbReference type="ARBA" id="ARBA00004659"/>
    </source>
</evidence>
<dbReference type="EC" id="2.4.2.7" evidence="6 11"/>
<dbReference type="NCBIfam" id="NF002636">
    <property type="entry name" value="PRK02304.1-5"/>
    <property type="match status" value="1"/>
</dbReference>
<dbReference type="NCBIfam" id="NF002634">
    <property type="entry name" value="PRK02304.1-3"/>
    <property type="match status" value="1"/>
</dbReference>
<protein>
    <recommendedName>
        <fullName evidence="6 11">Adenine phosphoribosyltransferase</fullName>
        <shortName evidence="11">APRT</shortName>
        <ecNumber evidence="6 11">2.4.2.7</ecNumber>
    </recommendedName>
</protein>
<dbReference type="HAMAP" id="MF_00004">
    <property type="entry name" value="Aden_phosphoribosyltr"/>
    <property type="match status" value="1"/>
</dbReference>
<dbReference type="NCBIfam" id="TIGR01090">
    <property type="entry name" value="apt"/>
    <property type="match status" value="1"/>
</dbReference>
<dbReference type="Proteomes" id="UP001596528">
    <property type="component" value="Unassembled WGS sequence"/>
</dbReference>
<dbReference type="SUPFAM" id="SSF53271">
    <property type="entry name" value="PRTase-like"/>
    <property type="match status" value="1"/>
</dbReference>
<dbReference type="InterPro" id="IPR000836">
    <property type="entry name" value="PRTase_dom"/>
</dbReference>
<comment type="catalytic activity">
    <reaction evidence="1 11">
        <text>AMP + diphosphate = 5-phospho-alpha-D-ribose 1-diphosphate + adenine</text>
        <dbReference type="Rhea" id="RHEA:16609"/>
        <dbReference type="ChEBI" id="CHEBI:16708"/>
        <dbReference type="ChEBI" id="CHEBI:33019"/>
        <dbReference type="ChEBI" id="CHEBI:58017"/>
        <dbReference type="ChEBI" id="CHEBI:456215"/>
        <dbReference type="EC" id="2.4.2.7"/>
    </reaction>
</comment>
<keyword evidence="10 11" id="KW-0660">Purine salvage</keyword>
<evidence type="ECO:0000313" key="14">
    <source>
        <dbReference type="Proteomes" id="UP001596528"/>
    </source>
</evidence>
<evidence type="ECO:0000256" key="3">
    <source>
        <dbReference type="ARBA" id="ARBA00004496"/>
    </source>
</evidence>
<evidence type="ECO:0000256" key="10">
    <source>
        <dbReference type="ARBA" id="ARBA00022726"/>
    </source>
</evidence>
<feature type="domain" description="Phosphoribosyltransferase" evidence="12">
    <location>
        <begin position="25"/>
        <end position="148"/>
    </location>
</feature>
<comment type="subcellular location">
    <subcellularLocation>
        <location evidence="3 11">Cytoplasm</location>
    </subcellularLocation>
</comment>
<name>A0ABW2UX16_9BACL</name>
<comment type="subunit">
    <text evidence="11">Homodimer.</text>
</comment>
<evidence type="ECO:0000256" key="1">
    <source>
        <dbReference type="ARBA" id="ARBA00000868"/>
    </source>
</evidence>
<dbReference type="GO" id="GO:0003999">
    <property type="term" value="F:adenine phosphoribosyltransferase activity"/>
    <property type="evidence" value="ECO:0007669"/>
    <property type="project" value="UniProtKB-EC"/>
</dbReference>
<dbReference type="CDD" id="cd06223">
    <property type="entry name" value="PRTases_typeI"/>
    <property type="match status" value="1"/>
</dbReference>
<evidence type="ECO:0000256" key="8">
    <source>
        <dbReference type="ARBA" id="ARBA00022676"/>
    </source>
</evidence>
<evidence type="ECO:0000256" key="9">
    <source>
        <dbReference type="ARBA" id="ARBA00022679"/>
    </source>
</evidence>
<keyword evidence="14" id="KW-1185">Reference proteome</keyword>
<evidence type="ECO:0000256" key="11">
    <source>
        <dbReference type="HAMAP-Rule" id="MF_00004"/>
    </source>
</evidence>
<proteinExistence type="inferred from homology"/>
<evidence type="ECO:0000256" key="7">
    <source>
        <dbReference type="ARBA" id="ARBA00022490"/>
    </source>
</evidence>
<comment type="function">
    <text evidence="2 11">Catalyzes a salvage reaction resulting in the formation of AMP, that is energically less costly than de novo synthesis.</text>
</comment>
<dbReference type="InterPro" id="IPR005764">
    <property type="entry name" value="Ade_phspho_trans"/>
</dbReference>
<evidence type="ECO:0000256" key="5">
    <source>
        <dbReference type="ARBA" id="ARBA00008391"/>
    </source>
</evidence>